<dbReference type="SUPFAM" id="SSF88946">
    <property type="entry name" value="Sigma2 domain of RNA polymerase sigma factors"/>
    <property type="match status" value="1"/>
</dbReference>
<evidence type="ECO:0000256" key="5">
    <source>
        <dbReference type="ARBA" id="ARBA00023163"/>
    </source>
</evidence>
<dbReference type="CDD" id="cd06171">
    <property type="entry name" value="Sigma70_r4"/>
    <property type="match status" value="1"/>
</dbReference>
<keyword evidence="5" id="KW-0804">Transcription</keyword>
<dbReference type="InterPro" id="IPR013325">
    <property type="entry name" value="RNA_pol_sigma_r2"/>
</dbReference>
<dbReference type="PANTHER" id="PTHR43133">
    <property type="entry name" value="RNA POLYMERASE ECF-TYPE SIGMA FACTO"/>
    <property type="match status" value="1"/>
</dbReference>
<dbReference type="Pfam" id="PF08281">
    <property type="entry name" value="Sigma70_r4_2"/>
    <property type="match status" value="1"/>
</dbReference>
<dbReference type="InterPro" id="IPR014284">
    <property type="entry name" value="RNA_pol_sigma-70_dom"/>
</dbReference>
<protein>
    <submittedName>
        <fullName evidence="8">Sigma-70 family RNA polymerase sigma factor</fullName>
    </submittedName>
</protein>
<dbReference type="NCBIfam" id="TIGR02937">
    <property type="entry name" value="sigma70-ECF"/>
    <property type="match status" value="1"/>
</dbReference>
<sequence>MTIEKLISECKKNNPKAQESLFVKYKQALFNLCLKYAKNQAEAEDILQDTFLTIFKKIKTYKGQGSFEGWMKRIAINKSIDRYKKDLFVFTDIKEEITDDTAIDQNEVLGMSLDTILGFVQALPSKYRLTFNMYELDDYSHKEIAKILSISEGTSKSNLHRAKVMLKEMIMNNKESKTVR</sequence>
<dbReference type="SUPFAM" id="SSF88659">
    <property type="entry name" value="Sigma3 and sigma4 domains of RNA polymerase sigma factors"/>
    <property type="match status" value="1"/>
</dbReference>
<evidence type="ECO:0000259" key="7">
    <source>
        <dbReference type="Pfam" id="PF08281"/>
    </source>
</evidence>
<evidence type="ECO:0000313" key="8">
    <source>
        <dbReference type="EMBL" id="NER18314.1"/>
    </source>
</evidence>
<dbReference type="InterPro" id="IPR036388">
    <property type="entry name" value="WH-like_DNA-bd_sf"/>
</dbReference>
<dbReference type="Gene3D" id="1.10.10.10">
    <property type="entry name" value="Winged helix-like DNA-binding domain superfamily/Winged helix DNA-binding domain"/>
    <property type="match status" value="1"/>
</dbReference>
<accession>A0A6M0CQJ8</accession>
<feature type="domain" description="RNA polymerase sigma-70 region 2" evidence="6">
    <location>
        <begin position="21"/>
        <end position="85"/>
    </location>
</feature>
<dbReference type="EMBL" id="JAABOQ010000005">
    <property type="protein sequence ID" value="NER18314.1"/>
    <property type="molecule type" value="Genomic_DNA"/>
</dbReference>
<comment type="caution">
    <text evidence="8">The sequence shown here is derived from an EMBL/GenBank/DDBJ whole genome shotgun (WGS) entry which is preliminary data.</text>
</comment>
<dbReference type="GO" id="GO:0006352">
    <property type="term" value="P:DNA-templated transcription initiation"/>
    <property type="evidence" value="ECO:0007669"/>
    <property type="project" value="InterPro"/>
</dbReference>
<evidence type="ECO:0000256" key="1">
    <source>
        <dbReference type="ARBA" id="ARBA00010641"/>
    </source>
</evidence>
<dbReference type="InterPro" id="IPR039425">
    <property type="entry name" value="RNA_pol_sigma-70-like"/>
</dbReference>
<keyword evidence="3" id="KW-0731">Sigma factor</keyword>
<dbReference type="Gene3D" id="1.10.1740.10">
    <property type="match status" value="1"/>
</dbReference>
<dbReference type="GO" id="GO:0016987">
    <property type="term" value="F:sigma factor activity"/>
    <property type="evidence" value="ECO:0007669"/>
    <property type="project" value="UniProtKB-KW"/>
</dbReference>
<comment type="similarity">
    <text evidence="1">Belongs to the sigma-70 factor family. ECF subfamily.</text>
</comment>
<keyword evidence="2" id="KW-0805">Transcription regulation</keyword>
<dbReference type="PANTHER" id="PTHR43133:SF8">
    <property type="entry name" value="RNA POLYMERASE SIGMA FACTOR HI_1459-RELATED"/>
    <property type="match status" value="1"/>
</dbReference>
<keyword evidence="9" id="KW-1185">Reference proteome</keyword>
<dbReference type="Proteomes" id="UP000474296">
    <property type="component" value="Unassembled WGS sequence"/>
</dbReference>
<feature type="domain" description="RNA polymerase sigma factor 70 region 4 type 2" evidence="7">
    <location>
        <begin position="118"/>
        <end position="165"/>
    </location>
</feature>
<dbReference type="InterPro" id="IPR013324">
    <property type="entry name" value="RNA_pol_sigma_r3/r4-like"/>
</dbReference>
<dbReference type="InterPro" id="IPR007627">
    <property type="entry name" value="RNA_pol_sigma70_r2"/>
</dbReference>
<dbReference type="AlphaFoldDB" id="A0A6M0CQJ8"/>
<dbReference type="GO" id="GO:0003677">
    <property type="term" value="F:DNA binding"/>
    <property type="evidence" value="ECO:0007669"/>
    <property type="project" value="UniProtKB-KW"/>
</dbReference>
<organism evidence="8 9">
    <name type="scientific">Spongiivirga citrea</name>
    <dbReference type="NCBI Taxonomy" id="1481457"/>
    <lineage>
        <taxon>Bacteria</taxon>
        <taxon>Pseudomonadati</taxon>
        <taxon>Bacteroidota</taxon>
        <taxon>Flavobacteriia</taxon>
        <taxon>Flavobacteriales</taxon>
        <taxon>Flavobacteriaceae</taxon>
        <taxon>Spongiivirga</taxon>
    </lineage>
</organism>
<dbReference type="Pfam" id="PF04542">
    <property type="entry name" value="Sigma70_r2"/>
    <property type="match status" value="1"/>
</dbReference>
<dbReference type="InterPro" id="IPR013249">
    <property type="entry name" value="RNA_pol_sigma70_r4_t2"/>
</dbReference>
<evidence type="ECO:0000256" key="4">
    <source>
        <dbReference type="ARBA" id="ARBA00023125"/>
    </source>
</evidence>
<evidence type="ECO:0000256" key="2">
    <source>
        <dbReference type="ARBA" id="ARBA00023015"/>
    </source>
</evidence>
<proteinExistence type="inferred from homology"/>
<keyword evidence="4" id="KW-0238">DNA-binding</keyword>
<evidence type="ECO:0000256" key="3">
    <source>
        <dbReference type="ARBA" id="ARBA00023082"/>
    </source>
</evidence>
<gene>
    <name evidence="8" type="ORF">GWK10_13920</name>
</gene>
<evidence type="ECO:0000313" key="9">
    <source>
        <dbReference type="Proteomes" id="UP000474296"/>
    </source>
</evidence>
<name>A0A6M0CQJ8_9FLAO</name>
<reference evidence="8 9" key="1">
    <citation type="submission" date="2020-01" db="EMBL/GenBank/DDBJ databases">
        <title>Spongiivirga citrea KCTC 32990T.</title>
        <authorList>
            <person name="Wang G."/>
        </authorList>
    </citation>
    <scope>NUCLEOTIDE SEQUENCE [LARGE SCALE GENOMIC DNA]</scope>
    <source>
        <strain evidence="8 9">KCTC 32990</strain>
    </source>
</reference>
<evidence type="ECO:0000259" key="6">
    <source>
        <dbReference type="Pfam" id="PF04542"/>
    </source>
</evidence>